<keyword evidence="2" id="KW-1185">Reference proteome</keyword>
<name>A0A5B7HWK1_PORTR</name>
<gene>
    <name evidence="1" type="ORF">E2C01_068588</name>
</gene>
<sequence length="59" mass="6528">MRQFRPFGFGSLKSCSRVRARSQETTQEGTPQQSLRGAARGVVCTLVVSRNFSGHDTLK</sequence>
<evidence type="ECO:0000313" key="2">
    <source>
        <dbReference type="Proteomes" id="UP000324222"/>
    </source>
</evidence>
<protein>
    <submittedName>
        <fullName evidence="1">Uncharacterized protein</fullName>
    </submittedName>
</protein>
<organism evidence="1 2">
    <name type="scientific">Portunus trituberculatus</name>
    <name type="common">Swimming crab</name>
    <name type="synonym">Neptunus trituberculatus</name>
    <dbReference type="NCBI Taxonomy" id="210409"/>
    <lineage>
        <taxon>Eukaryota</taxon>
        <taxon>Metazoa</taxon>
        <taxon>Ecdysozoa</taxon>
        <taxon>Arthropoda</taxon>
        <taxon>Crustacea</taxon>
        <taxon>Multicrustacea</taxon>
        <taxon>Malacostraca</taxon>
        <taxon>Eumalacostraca</taxon>
        <taxon>Eucarida</taxon>
        <taxon>Decapoda</taxon>
        <taxon>Pleocyemata</taxon>
        <taxon>Brachyura</taxon>
        <taxon>Eubrachyura</taxon>
        <taxon>Portunoidea</taxon>
        <taxon>Portunidae</taxon>
        <taxon>Portuninae</taxon>
        <taxon>Portunus</taxon>
    </lineage>
</organism>
<evidence type="ECO:0000313" key="1">
    <source>
        <dbReference type="EMBL" id="MPC74235.1"/>
    </source>
</evidence>
<accession>A0A5B7HWK1</accession>
<proteinExistence type="predicted"/>
<reference evidence="1 2" key="1">
    <citation type="submission" date="2019-05" db="EMBL/GenBank/DDBJ databases">
        <title>Another draft genome of Portunus trituberculatus and its Hox gene families provides insights of decapod evolution.</title>
        <authorList>
            <person name="Jeong J.-H."/>
            <person name="Song I."/>
            <person name="Kim S."/>
            <person name="Choi T."/>
            <person name="Kim D."/>
            <person name="Ryu S."/>
            <person name="Kim W."/>
        </authorList>
    </citation>
    <scope>NUCLEOTIDE SEQUENCE [LARGE SCALE GENOMIC DNA]</scope>
    <source>
        <tissue evidence="1">Muscle</tissue>
    </source>
</reference>
<dbReference type="AlphaFoldDB" id="A0A5B7HWK1"/>
<dbReference type="Proteomes" id="UP000324222">
    <property type="component" value="Unassembled WGS sequence"/>
</dbReference>
<comment type="caution">
    <text evidence="1">The sequence shown here is derived from an EMBL/GenBank/DDBJ whole genome shotgun (WGS) entry which is preliminary data.</text>
</comment>
<dbReference type="EMBL" id="VSRR010038512">
    <property type="protein sequence ID" value="MPC74235.1"/>
    <property type="molecule type" value="Genomic_DNA"/>
</dbReference>